<dbReference type="Gene3D" id="3.40.50.720">
    <property type="entry name" value="NAD(P)-binding Rossmann-like Domain"/>
    <property type="match status" value="1"/>
</dbReference>
<sequence length="343" mass="36240">MRAFNITAPGASAFSDLAEPTIAADDVLLQVDRVGLCGSDLNTWRGLNPLVDYPRIPGHEIAATILAKGDNVPDAIHIGDAVTLNPYRNCGDCPACRQGRINACRNNQTMGVQREGALTGRISAPWQRIVTSKVTNPNHLALIEPMAVGFHAVKRARVARDETVLVFGCGAIGLGVIAGAARRGARVMAVDVDNAKLELAKAAGAVEGVLAKDVAEAVKDFAKGDGVDVAIEAVGLPETFLACVDHVAPCGRVVYIGYSKSPVTYETKLILTKELDIMGSRGALQDDFIEAVEHIESGLYPADDTISGTYPFAQAAEALKHWAANSATVTKLVIDLSDEKAMV</sequence>
<dbReference type="EMBL" id="FNOI01000011">
    <property type="protein sequence ID" value="SDX65384.1"/>
    <property type="molecule type" value="Genomic_DNA"/>
</dbReference>
<dbReference type="InterPro" id="IPR036291">
    <property type="entry name" value="NAD(P)-bd_dom_sf"/>
</dbReference>
<accession>A0A1H3DI96</accession>
<dbReference type="InterPro" id="IPR011032">
    <property type="entry name" value="GroES-like_sf"/>
</dbReference>
<dbReference type="SMART" id="SM00829">
    <property type="entry name" value="PKS_ER"/>
    <property type="match status" value="1"/>
</dbReference>
<dbReference type="RefSeq" id="WP_089948971.1">
    <property type="nucleotide sequence ID" value="NZ_FNOI01000011.1"/>
</dbReference>
<dbReference type="STRING" id="670155.SAMN04488001_0111"/>
<dbReference type="GO" id="GO:0016491">
    <property type="term" value="F:oxidoreductase activity"/>
    <property type="evidence" value="ECO:0007669"/>
    <property type="project" value="UniProtKB-KW"/>
</dbReference>
<keyword evidence="1" id="KW-0479">Metal-binding</keyword>
<organism evidence="5 6">
    <name type="scientific">Litoreibacter albidus</name>
    <dbReference type="NCBI Taxonomy" id="670155"/>
    <lineage>
        <taxon>Bacteria</taxon>
        <taxon>Pseudomonadati</taxon>
        <taxon>Pseudomonadota</taxon>
        <taxon>Alphaproteobacteria</taxon>
        <taxon>Rhodobacterales</taxon>
        <taxon>Roseobacteraceae</taxon>
        <taxon>Litoreibacter</taxon>
    </lineage>
</organism>
<dbReference type="PANTHER" id="PTHR43401">
    <property type="entry name" value="L-THREONINE 3-DEHYDROGENASE"/>
    <property type="match status" value="1"/>
</dbReference>
<dbReference type="OrthoDB" id="9809185at2"/>
<reference evidence="6" key="1">
    <citation type="submission" date="2016-10" db="EMBL/GenBank/DDBJ databases">
        <authorList>
            <person name="Varghese N."/>
            <person name="Submissions S."/>
        </authorList>
    </citation>
    <scope>NUCLEOTIDE SEQUENCE [LARGE SCALE GENOMIC DNA]</scope>
    <source>
        <strain evidence="6">DSM 26922</strain>
    </source>
</reference>
<feature type="domain" description="Enoyl reductase (ER)" evidence="4">
    <location>
        <begin position="7"/>
        <end position="334"/>
    </location>
</feature>
<keyword evidence="2" id="KW-0862">Zinc</keyword>
<dbReference type="InterPro" id="IPR020843">
    <property type="entry name" value="ER"/>
</dbReference>
<dbReference type="SUPFAM" id="SSF50129">
    <property type="entry name" value="GroES-like"/>
    <property type="match status" value="1"/>
</dbReference>
<evidence type="ECO:0000259" key="4">
    <source>
        <dbReference type="SMART" id="SM00829"/>
    </source>
</evidence>
<dbReference type="InterPro" id="IPR050129">
    <property type="entry name" value="Zn_alcohol_dh"/>
</dbReference>
<dbReference type="Proteomes" id="UP000199441">
    <property type="component" value="Unassembled WGS sequence"/>
</dbReference>
<dbReference type="Pfam" id="PF08240">
    <property type="entry name" value="ADH_N"/>
    <property type="match status" value="1"/>
</dbReference>
<gene>
    <name evidence="5" type="ORF">SAMN04488001_0111</name>
</gene>
<dbReference type="GO" id="GO:0046872">
    <property type="term" value="F:metal ion binding"/>
    <property type="evidence" value="ECO:0007669"/>
    <property type="project" value="UniProtKB-KW"/>
</dbReference>
<evidence type="ECO:0000313" key="5">
    <source>
        <dbReference type="EMBL" id="SDX65384.1"/>
    </source>
</evidence>
<evidence type="ECO:0000256" key="2">
    <source>
        <dbReference type="ARBA" id="ARBA00022833"/>
    </source>
</evidence>
<proteinExistence type="predicted"/>
<evidence type="ECO:0000313" key="6">
    <source>
        <dbReference type="Proteomes" id="UP000199441"/>
    </source>
</evidence>
<dbReference type="CDD" id="cd08261">
    <property type="entry name" value="Zn_ADH7"/>
    <property type="match status" value="1"/>
</dbReference>
<dbReference type="Gene3D" id="3.90.180.10">
    <property type="entry name" value="Medium-chain alcohol dehydrogenases, catalytic domain"/>
    <property type="match status" value="1"/>
</dbReference>
<dbReference type="PANTHER" id="PTHR43401:SF2">
    <property type="entry name" value="L-THREONINE 3-DEHYDROGENASE"/>
    <property type="match status" value="1"/>
</dbReference>
<keyword evidence="3" id="KW-0560">Oxidoreductase</keyword>
<dbReference type="Pfam" id="PF00107">
    <property type="entry name" value="ADH_zinc_N"/>
    <property type="match status" value="1"/>
</dbReference>
<dbReference type="InterPro" id="IPR013154">
    <property type="entry name" value="ADH-like_N"/>
</dbReference>
<evidence type="ECO:0000256" key="3">
    <source>
        <dbReference type="ARBA" id="ARBA00023002"/>
    </source>
</evidence>
<protein>
    <submittedName>
        <fullName evidence="5">Threonine dehydrogenase</fullName>
    </submittedName>
</protein>
<name>A0A1H3DI96_9RHOB</name>
<dbReference type="AlphaFoldDB" id="A0A1H3DI96"/>
<evidence type="ECO:0000256" key="1">
    <source>
        <dbReference type="ARBA" id="ARBA00022723"/>
    </source>
</evidence>
<dbReference type="SUPFAM" id="SSF51735">
    <property type="entry name" value="NAD(P)-binding Rossmann-fold domains"/>
    <property type="match status" value="1"/>
</dbReference>
<dbReference type="InterPro" id="IPR013149">
    <property type="entry name" value="ADH-like_C"/>
</dbReference>
<keyword evidence="6" id="KW-1185">Reference proteome</keyword>